<evidence type="ECO:0000256" key="1">
    <source>
        <dbReference type="SAM" id="MobiDB-lite"/>
    </source>
</evidence>
<dbReference type="EMBL" id="JANPWB010000015">
    <property type="protein sequence ID" value="KAJ1093426.1"/>
    <property type="molecule type" value="Genomic_DNA"/>
</dbReference>
<accession>A0AAV7LPC9</accession>
<feature type="compositionally biased region" description="Polar residues" evidence="1">
    <location>
        <begin position="42"/>
        <end position="54"/>
    </location>
</feature>
<dbReference type="AlphaFoldDB" id="A0AAV7LPC9"/>
<evidence type="ECO:0000313" key="2">
    <source>
        <dbReference type="EMBL" id="KAJ1093426.1"/>
    </source>
</evidence>
<comment type="caution">
    <text evidence="2">The sequence shown here is derived from an EMBL/GenBank/DDBJ whole genome shotgun (WGS) entry which is preliminary data.</text>
</comment>
<sequence length="111" mass="11972">MGLQGRLRDTLLSAHHWGAGVRPKRMGTAQSSHTVAARNRPGASTDTAWTSSCQGLGDAGLTSVPRRQPLAKWMSREKAAEVRAQGRRQHLWTWSGEAAGATDARTLAQVN</sequence>
<feature type="region of interest" description="Disordered" evidence="1">
    <location>
        <begin position="21"/>
        <end position="63"/>
    </location>
</feature>
<gene>
    <name evidence="2" type="ORF">NDU88_006527</name>
</gene>
<name>A0AAV7LPC9_PLEWA</name>
<dbReference type="Proteomes" id="UP001066276">
    <property type="component" value="Chromosome 11"/>
</dbReference>
<keyword evidence="3" id="KW-1185">Reference proteome</keyword>
<organism evidence="2 3">
    <name type="scientific">Pleurodeles waltl</name>
    <name type="common">Iberian ribbed newt</name>
    <dbReference type="NCBI Taxonomy" id="8319"/>
    <lineage>
        <taxon>Eukaryota</taxon>
        <taxon>Metazoa</taxon>
        <taxon>Chordata</taxon>
        <taxon>Craniata</taxon>
        <taxon>Vertebrata</taxon>
        <taxon>Euteleostomi</taxon>
        <taxon>Amphibia</taxon>
        <taxon>Batrachia</taxon>
        <taxon>Caudata</taxon>
        <taxon>Salamandroidea</taxon>
        <taxon>Salamandridae</taxon>
        <taxon>Pleurodelinae</taxon>
        <taxon>Pleurodeles</taxon>
    </lineage>
</organism>
<reference evidence="2" key="1">
    <citation type="journal article" date="2022" name="bioRxiv">
        <title>Sequencing and chromosome-scale assembly of the giantPleurodeles waltlgenome.</title>
        <authorList>
            <person name="Brown T."/>
            <person name="Elewa A."/>
            <person name="Iarovenko S."/>
            <person name="Subramanian E."/>
            <person name="Araus A.J."/>
            <person name="Petzold A."/>
            <person name="Susuki M."/>
            <person name="Suzuki K.-i.T."/>
            <person name="Hayashi T."/>
            <person name="Toyoda A."/>
            <person name="Oliveira C."/>
            <person name="Osipova E."/>
            <person name="Leigh N.D."/>
            <person name="Simon A."/>
            <person name="Yun M.H."/>
        </authorList>
    </citation>
    <scope>NUCLEOTIDE SEQUENCE</scope>
    <source>
        <strain evidence="2">20211129_DDA</strain>
        <tissue evidence="2">Liver</tissue>
    </source>
</reference>
<evidence type="ECO:0000313" key="3">
    <source>
        <dbReference type="Proteomes" id="UP001066276"/>
    </source>
</evidence>
<proteinExistence type="predicted"/>
<protein>
    <submittedName>
        <fullName evidence="2">Uncharacterized protein</fullName>
    </submittedName>
</protein>